<dbReference type="InterPro" id="IPR006047">
    <property type="entry name" value="GH13_cat_dom"/>
</dbReference>
<dbReference type="Pfam" id="PF00128">
    <property type="entry name" value="Alpha-amylase"/>
    <property type="match status" value="1"/>
</dbReference>
<sequence length="604" mass="66879">MDLATRVSSATRFGPEIVGGGVDYRLWAPHQDRVKLVLNDDIRLQMQRAPNGWHRLHVAETGPGTRYMFELDDGLRVPDPASRHQPHDVHGPSEVIDPSRFVWTDQAWRGRPWHEAVIYELHVGAFTTAGTFSAAIERLDYLAELGVTAIELMPVAEFPGSRNWGYDGVLLFAPDASYGHPDDLKALVDAAHACGIMVLLDVVYNHFGPDGNYLAAYAPIFNDLHHTPWGAAVNYDAEGSETVREFVIQNAAFWIEQFHLDGLRLDAVHAIKDDSANHLLTEIPARLREVARGRQVHLVLENEENEVSRLVRGDRGEPVQYTAQWNDDVHHVLHTAATGESAGYYAEYAGDTAKLGRALAEGFAFQGDLMPYRGRARGEPSGALPPTAFVGFIQNHDQIGNRAFGDRLTAIAPKDAVRALAGIYLLLPQIPMLFMGEEFCAAQPFPFFCDFAGDLAEAVRNGRRNEFARFPEFADPKRREQIPDPGAAETFLSAKLDWDAADRGEHAHWLALYRELLCIRHRDIIPRLAGIAGHAGRFEVIETAAVRVEWTLADGSHLTLLANLKSEAAAPTPPVPGHVIWIAKPDAPSMAAWQATWSLSGPRR</sequence>
<dbReference type="NCBIfam" id="TIGR02402">
    <property type="entry name" value="trehalose_TreZ"/>
    <property type="match status" value="1"/>
</dbReference>
<dbReference type="eggNOG" id="COG0296">
    <property type="taxonomic scope" value="Bacteria"/>
</dbReference>
<dbReference type="InterPro" id="IPR014756">
    <property type="entry name" value="Ig_E-set"/>
</dbReference>
<dbReference type="PIRSF" id="PIRSF006337">
    <property type="entry name" value="Trehalose_TreZ"/>
    <property type="match status" value="1"/>
</dbReference>
<evidence type="ECO:0000256" key="3">
    <source>
        <dbReference type="ARBA" id="ARBA00008061"/>
    </source>
</evidence>
<dbReference type="Gene3D" id="3.20.20.80">
    <property type="entry name" value="Glycosidases"/>
    <property type="match status" value="1"/>
</dbReference>
<feature type="binding site" evidence="16">
    <location>
        <begin position="264"/>
        <end position="269"/>
    </location>
    <ligand>
        <name>substrate</name>
    </ligand>
</feature>
<evidence type="ECO:0000256" key="17">
    <source>
        <dbReference type="PIRSR" id="PIRSR006337-3"/>
    </source>
</evidence>
<dbReference type="SMART" id="SM00642">
    <property type="entry name" value="Aamy"/>
    <property type="match status" value="1"/>
</dbReference>
<dbReference type="EMBL" id="CP000463">
    <property type="protein sequence ID" value="ABJ05225.1"/>
    <property type="molecule type" value="Genomic_DNA"/>
</dbReference>
<evidence type="ECO:0000256" key="2">
    <source>
        <dbReference type="ARBA" id="ARBA00005199"/>
    </source>
</evidence>
<keyword evidence="8" id="KW-0119">Carbohydrate metabolism</keyword>
<reference evidence="19" key="1">
    <citation type="submission" date="2006-09" db="EMBL/GenBank/DDBJ databases">
        <title>Complete sequence of Rhodopseudomonas palustris BisA53.</title>
        <authorList>
            <consortium name="US DOE Joint Genome Institute"/>
            <person name="Copeland A."/>
            <person name="Lucas S."/>
            <person name="Lapidus A."/>
            <person name="Barry K."/>
            <person name="Detter J.C."/>
            <person name="Glavina del Rio T."/>
            <person name="Hammon N."/>
            <person name="Israni S."/>
            <person name="Dalin E."/>
            <person name="Tice H."/>
            <person name="Pitluck S."/>
            <person name="Chain P."/>
            <person name="Malfatti S."/>
            <person name="Shin M."/>
            <person name="Vergez L."/>
            <person name="Schmutz J."/>
            <person name="Larimer F."/>
            <person name="Land M."/>
            <person name="Hauser L."/>
            <person name="Pelletier D.A."/>
            <person name="Kyrpides N."/>
            <person name="Kim E."/>
            <person name="Harwood C.S."/>
            <person name="Oda Y."/>
            <person name="Richardson P."/>
        </authorList>
    </citation>
    <scope>NUCLEOTIDE SEQUENCE [LARGE SCALE GENOMIC DNA]</scope>
    <source>
        <strain evidence="19">BisA53</strain>
    </source>
</reference>
<dbReference type="CAZy" id="GH13">
    <property type="family name" value="Glycoside Hydrolase Family 13"/>
</dbReference>
<evidence type="ECO:0000256" key="1">
    <source>
        <dbReference type="ARBA" id="ARBA00004496"/>
    </source>
</evidence>
<evidence type="ECO:0000259" key="18">
    <source>
        <dbReference type="SMART" id="SM00642"/>
    </source>
</evidence>
<feature type="site" description="Transition state stabilizer" evidence="17">
    <location>
        <position position="397"/>
    </location>
</feature>
<dbReference type="Gene3D" id="2.60.40.10">
    <property type="entry name" value="Immunoglobulins"/>
    <property type="match status" value="1"/>
</dbReference>
<proteinExistence type="inferred from homology"/>
<dbReference type="InterPro" id="IPR017853">
    <property type="entry name" value="GH"/>
</dbReference>
<dbReference type="PANTHER" id="PTHR43651">
    <property type="entry name" value="1,4-ALPHA-GLUCAN-BRANCHING ENZYME"/>
    <property type="match status" value="1"/>
</dbReference>
<name>Q07S59_RHOP5</name>
<comment type="pathway">
    <text evidence="2 14">Glycan biosynthesis; trehalose biosynthesis.</text>
</comment>
<dbReference type="GO" id="GO:0005992">
    <property type="term" value="P:trehalose biosynthetic process"/>
    <property type="evidence" value="ECO:0007669"/>
    <property type="project" value="UniProtKB-UniRule"/>
</dbReference>
<evidence type="ECO:0000256" key="4">
    <source>
        <dbReference type="ARBA" id="ARBA00012268"/>
    </source>
</evidence>
<dbReference type="InterPro" id="IPR022567">
    <property type="entry name" value="DUF3459"/>
</dbReference>
<dbReference type="CDD" id="cd02853">
    <property type="entry name" value="E_set_MTHase_like_N"/>
    <property type="match status" value="1"/>
</dbReference>
<dbReference type="InterPro" id="IPR044901">
    <property type="entry name" value="Trehalose_TreZ_E-set_sf"/>
</dbReference>
<evidence type="ECO:0000256" key="16">
    <source>
        <dbReference type="PIRSR" id="PIRSR006337-2"/>
    </source>
</evidence>
<dbReference type="UniPathway" id="UPA00299"/>
<dbReference type="STRING" id="316055.RPE_1273"/>
<gene>
    <name evidence="19" type="ordered locus">RPE_1273</name>
</gene>
<feature type="binding site" evidence="16">
    <location>
        <begin position="396"/>
        <end position="401"/>
    </location>
    <ligand>
        <name>substrate</name>
    </ligand>
</feature>
<evidence type="ECO:0000256" key="9">
    <source>
        <dbReference type="ARBA" id="ARBA00023295"/>
    </source>
</evidence>
<evidence type="ECO:0000256" key="14">
    <source>
        <dbReference type="PIRNR" id="PIRNR006337"/>
    </source>
</evidence>
<dbReference type="CDD" id="cd11325">
    <property type="entry name" value="AmyAc_GTHase"/>
    <property type="match status" value="1"/>
</dbReference>
<dbReference type="Gene3D" id="1.10.10.760">
    <property type="entry name" value="E-set domains of sugar-utilizing enzymes"/>
    <property type="match status" value="1"/>
</dbReference>
<comment type="subcellular location">
    <subcellularLocation>
        <location evidence="1 15">Cytoplasm</location>
    </subcellularLocation>
</comment>
<evidence type="ECO:0000256" key="5">
    <source>
        <dbReference type="ARBA" id="ARBA00015938"/>
    </source>
</evidence>
<evidence type="ECO:0000313" key="19">
    <source>
        <dbReference type="EMBL" id="ABJ05225.1"/>
    </source>
</evidence>
<dbReference type="KEGG" id="rpe:RPE_1273"/>
<dbReference type="Pfam" id="PF11941">
    <property type="entry name" value="DUF3459"/>
    <property type="match status" value="1"/>
</dbReference>
<evidence type="ECO:0000256" key="7">
    <source>
        <dbReference type="ARBA" id="ARBA00022801"/>
    </source>
</evidence>
<evidence type="ECO:0000256" key="12">
    <source>
        <dbReference type="ARBA" id="ARBA00034013"/>
    </source>
</evidence>
<dbReference type="GO" id="GO:0033942">
    <property type="term" value="F:4-alpha-D-(1-&gt;4)-alpha-D-glucanotrehalose trehalohydrolase activity"/>
    <property type="evidence" value="ECO:0007669"/>
    <property type="project" value="UniProtKB-EC"/>
</dbReference>
<comment type="similarity">
    <text evidence="3 14">Belongs to the glycosyl hydrolase 13 family.</text>
</comment>
<dbReference type="GO" id="GO:0005737">
    <property type="term" value="C:cytoplasm"/>
    <property type="evidence" value="ECO:0007669"/>
    <property type="project" value="UniProtKB-SubCell"/>
</dbReference>
<feature type="active site" description="Nucleophile" evidence="15">
    <location>
        <position position="266"/>
    </location>
</feature>
<dbReference type="HOGENOM" id="CLU_020726_0_0_5"/>
<dbReference type="OrthoDB" id="9800174at2"/>
<dbReference type="SUPFAM" id="SSF81296">
    <property type="entry name" value="E set domains"/>
    <property type="match status" value="1"/>
</dbReference>
<comment type="catalytic activity">
    <reaction evidence="12 14">
        <text>hydrolysis of (1-&gt;4)-alpha-D-glucosidic linkage in 4-alpha-D-[(1-&gt;4)-alpha-D-glucanosyl]n trehalose to yield trehalose and (1-&gt;4)-alpha-D-glucan.</text>
        <dbReference type="EC" id="3.2.1.141"/>
    </reaction>
</comment>
<keyword evidence="9 14" id="KW-0326">Glycosidase</keyword>
<evidence type="ECO:0000256" key="6">
    <source>
        <dbReference type="ARBA" id="ARBA00022490"/>
    </source>
</evidence>
<dbReference type="EC" id="3.2.1.141" evidence="4 13"/>
<feature type="domain" description="Glycosyl hydrolase family 13 catalytic" evidence="18">
    <location>
        <begin position="120"/>
        <end position="464"/>
    </location>
</feature>
<accession>Q07S59</accession>
<feature type="active site" description="Proton donor" evidence="15">
    <location>
        <position position="301"/>
    </location>
</feature>
<dbReference type="InterPro" id="IPR013783">
    <property type="entry name" value="Ig-like_fold"/>
</dbReference>
<evidence type="ECO:0000256" key="11">
    <source>
        <dbReference type="ARBA" id="ARBA00033284"/>
    </source>
</evidence>
<protein>
    <recommendedName>
        <fullName evidence="5 13">Malto-oligosyltrehalose trehalohydrolase</fullName>
        <shortName evidence="14">MTHase</shortName>
        <ecNumber evidence="4 13">3.2.1.141</ecNumber>
    </recommendedName>
    <alternativeName>
        <fullName evidence="11 14">4-alpha-D-((1-&gt;4)-alpha-D-glucano)trehalose trehalohydrolase</fullName>
    </alternativeName>
    <alternativeName>
        <fullName evidence="10 14">Maltooligosyl trehalose trehalohydrolase</fullName>
    </alternativeName>
</protein>
<keyword evidence="7 14" id="KW-0378">Hydrolase</keyword>
<evidence type="ECO:0000256" key="10">
    <source>
        <dbReference type="ARBA" id="ARBA00032057"/>
    </source>
</evidence>
<dbReference type="SUPFAM" id="SSF51445">
    <property type="entry name" value="(Trans)glycosidases"/>
    <property type="match status" value="1"/>
</dbReference>
<evidence type="ECO:0000256" key="8">
    <source>
        <dbReference type="ARBA" id="ARBA00023277"/>
    </source>
</evidence>
<feature type="binding site" evidence="16">
    <location>
        <begin position="327"/>
        <end position="331"/>
    </location>
    <ligand>
        <name>substrate</name>
    </ligand>
</feature>
<dbReference type="PANTHER" id="PTHR43651:SF11">
    <property type="entry name" value="MALTO-OLIGOSYLTREHALOSE TREHALOHYDROLASE"/>
    <property type="match status" value="1"/>
</dbReference>
<evidence type="ECO:0000256" key="13">
    <source>
        <dbReference type="NCBIfam" id="TIGR02402"/>
    </source>
</evidence>
<dbReference type="AlphaFoldDB" id="Q07S59"/>
<organism evidence="19">
    <name type="scientific">Rhodopseudomonas palustris (strain BisA53)</name>
    <dbReference type="NCBI Taxonomy" id="316055"/>
    <lineage>
        <taxon>Bacteria</taxon>
        <taxon>Pseudomonadati</taxon>
        <taxon>Pseudomonadota</taxon>
        <taxon>Alphaproteobacteria</taxon>
        <taxon>Hyphomicrobiales</taxon>
        <taxon>Nitrobacteraceae</taxon>
        <taxon>Rhodopseudomonas</taxon>
    </lineage>
</organism>
<dbReference type="CAZy" id="CBM48">
    <property type="family name" value="Carbohydrate-Binding Module Family 48"/>
</dbReference>
<keyword evidence="6" id="KW-0963">Cytoplasm</keyword>
<dbReference type="InterPro" id="IPR012768">
    <property type="entry name" value="Trehalose_TreZ"/>
</dbReference>
<evidence type="ECO:0000256" key="15">
    <source>
        <dbReference type="PIRSR" id="PIRSR006337-1"/>
    </source>
</evidence>